<evidence type="ECO:0000259" key="1">
    <source>
        <dbReference type="Pfam" id="PF00144"/>
    </source>
</evidence>
<dbReference type="EMBL" id="QUAH01000006">
    <property type="protein sequence ID" value="RFT15963.1"/>
    <property type="molecule type" value="Genomic_DNA"/>
</dbReference>
<evidence type="ECO:0000313" key="2">
    <source>
        <dbReference type="EMBL" id="RFT15963.1"/>
    </source>
</evidence>
<name>A0A3E2BMG6_9BACT</name>
<evidence type="ECO:0000313" key="3">
    <source>
        <dbReference type="Proteomes" id="UP000257323"/>
    </source>
</evidence>
<sequence>MRNKFFLISFATMLIFLGTWLTSFAQEKKADKKDYSEALRLIDIWLEAQRDYERLPGMSAAVVDDQAVIFSRAYGLADLEKKVKTTPETIYSICSISKLFTAVAIMQLRDAGKLRLDDEVGDHLPWFNIKQQYPDGGPITIRSLLTHSSGLPRESDYPYWSKPDFHFPSREQLKEKLGAQKTLYPPSTYFQYSNLGLSLLGEIVAEVSGKSYDDYVQEKILKPLGMNDTRPYLPKELWRNRLATGYSSLTRNGTRDMLPFFQAEGIKPAAGFSSTVLDLARFASWQFRLLARGGEEILKAPSLREMHRVHWMDPDWKTSWGLGFSVYELDGKTIVGHSGSCPGYRSTLMIDPNKKQAFVVMINASGTEPEKYARGMREILKKATAKIEGEKGTGVNLEDYAGYYDEQPWWGETVVIPWQGKLAMVSLPADNPVQGLILLKHIEGDTFRRIRDDETLGEEVIFERDKSGKVFRFVQHSNFSPKLRSLR</sequence>
<protein>
    <submittedName>
        <fullName evidence="2">Beta-lactamase</fullName>
    </submittedName>
</protein>
<dbReference type="AlphaFoldDB" id="A0A3E2BMG6"/>
<accession>A0A3E2BMG6</accession>
<dbReference type="InterPro" id="IPR012338">
    <property type="entry name" value="Beta-lactam/transpept-like"/>
</dbReference>
<dbReference type="Gene3D" id="3.40.710.10">
    <property type="entry name" value="DD-peptidase/beta-lactamase superfamily"/>
    <property type="match status" value="1"/>
</dbReference>
<dbReference type="SUPFAM" id="SSF56601">
    <property type="entry name" value="beta-lactamase/transpeptidase-like"/>
    <property type="match status" value="1"/>
</dbReference>
<reference evidence="2 3" key="1">
    <citation type="submission" date="2018-08" db="EMBL/GenBank/DDBJ databases">
        <title>Genome analysis of the thermophilic bacterium of the candidate phylum Aminicenantes from deep subsurface aquifer revealed its physiology and ecological role.</title>
        <authorList>
            <person name="Kadnikov V.V."/>
            <person name="Mardanov A.V."/>
            <person name="Beletsky A.V."/>
            <person name="Karnachuk O.V."/>
            <person name="Ravin N.V."/>
        </authorList>
    </citation>
    <scope>NUCLEOTIDE SEQUENCE [LARGE SCALE GENOMIC DNA]</scope>
    <source>
        <strain evidence="2">BY38</strain>
    </source>
</reference>
<comment type="caution">
    <text evidence="2">The sequence shown here is derived from an EMBL/GenBank/DDBJ whole genome shotgun (WGS) entry which is preliminary data.</text>
</comment>
<proteinExistence type="predicted"/>
<dbReference type="Proteomes" id="UP000257323">
    <property type="component" value="Unassembled WGS sequence"/>
</dbReference>
<dbReference type="PANTHER" id="PTHR46825">
    <property type="entry name" value="D-ALANYL-D-ALANINE-CARBOXYPEPTIDASE/ENDOPEPTIDASE AMPH"/>
    <property type="match status" value="1"/>
</dbReference>
<gene>
    <name evidence="2" type="ORF">OP8BY_2361</name>
</gene>
<dbReference type="PANTHER" id="PTHR46825:SF9">
    <property type="entry name" value="BETA-LACTAMASE-RELATED DOMAIN-CONTAINING PROTEIN"/>
    <property type="match status" value="1"/>
</dbReference>
<dbReference type="Pfam" id="PF00144">
    <property type="entry name" value="Beta-lactamase"/>
    <property type="match status" value="1"/>
</dbReference>
<dbReference type="InterPro" id="IPR001466">
    <property type="entry name" value="Beta-lactam-related"/>
</dbReference>
<organism evidence="2 3">
    <name type="scientific">Candidatus Saccharicenans subterraneus</name>
    <dbReference type="NCBI Taxonomy" id="2508984"/>
    <lineage>
        <taxon>Bacteria</taxon>
        <taxon>Candidatus Aminicenantota</taxon>
        <taxon>Candidatus Aminicenantia</taxon>
        <taxon>Candidatus Aminicenantales</taxon>
        <taxon>Candidatus Saccharicenantaceae</taxon>
        <taxon>Candidatus Saccharicenans</taxon>
    </lineage>
</organism>
<dbReference type="InterPro" id="IPR050491">
    <property type="entry name" value="AmpC-like"/>
</dbReference>
<feature type="domain" description="Beta-lactamase-related" evidence="1">
    <location>
        <begin position="49"/>
        <end position="372"/>
    </location>
</feature>